<evidence type="ECO:0000313" key="11">
    <source>
        <dbReference type="EMBL" id="BBC48377.1"/>
    </source>
</evidence>
<dbReference type="FunFam" id="3.40.50.720:FF:000085">
    <property type="entry name" value="Dihydroflavonol reductase"/>
    <property type="match status" value="1"/>
</dbReference>
<name>A0A2Z5XER5_FAGES</name>
<organism evidence="11">
    <name type="scientific">Fagopyrum esculentum subsp. esculentum</name>
    <dbReference type="NCBI Taxonomy" id="1050352"/>
    <lineage>
        <taxon>Eukaryota</taxon>
        <taxon>Viridiplantae</taxon>
        <taxon>Streptophyta</taxon>
        <taxon>Embryophyta</taxon>
        <taxon>Tracheophyta</taxon>
        <taxon>Spermatophyta</taxon>
        <taxon>Magnoliopsida</taxon>
        <taxon>eudicotyledons</taxon>
        <taxon>Gunneridae</taxon>
        <taxon>Pentapetalae</taxon>
        <taxon>Caryophyllales</taxon>
        <taxon>Polygonaceae</taxon>
        <taxon>Polygonoideae</taxon>
        <taxon>Fagopyreae</taxon>
        <taxon>Fagopyrum</taxon>
    </lineage>
</organism>
<gene>
    <name evidence="11" type="primary">FeDFR1a</name>
</gene>
<keyword evidence="3" id="KW-0284">Flavonoid biosynthesis</keyword>
<evidence type="ECO:0000256" key="3">
    <source>
        <dbReference type="ARBA" id="ARBA00023241"/>
    </source>
</evidence>
<accession>A0A2Z5XER5</accession>
<dbReference type="SMR" id="A0A2Z5XER5"/>
<dbReference type="InterPro" id="IPR036291">
    <property type="entry name" value="NAD(P)-bd_dom_sf"/>
</dbReference>
<dbReference type="InterPro" id="IPR001509">
    <property type="entry name" value="Epimerase_deHydtase"/>
</dbReference>
<dbReference type="Pfam" id="PF01370">
    <property type="entry name" value="Epimerase"/>
    <property type="match status" value="1"/>
</dbReference>
<evidence type="ECO:0000259" key="10">
    <source>
        <dbReference type="Pfam" id="PF01370"/>
    </source>
</evidence>
<evidence type="ECO:0000256" key="8">
    <source>
        <dbReference type="ARBA" id="ARBA00048870"/>
    </source>
</evidence>
<reference evidence="11" key="1">
    <citation type="journal article" date="2017" name="BMC Plant Biol.">
        <title>A new buckwheat dihydroflavonol 4-reductase (DFR), with a unique substrate binding structure, has altered substrate specificity.</title>
        <authorList>
            <person name="Katsu K."/>
            <person name="Suzuki R."/>
            <person name="Tsuchiya W."/>
            <person name="Inagaki N."/>
            <person name="Yamazaki T."/>
            <person name="Hisano T."/>
            <person name="Yasui Y."/>
            <person name="Komori T."/>
            <person name="Koshio M."/>
            <person name="Kubota S."/>
            <person name="Walker A.R."/>
            <person name="Furukawa K."/>
            <person name="Matsui K."/>
        </authorList>
    </citation>
    <scope>NUCLEOTIDE SEQUENCE</scope>
</reference>
<sequence length="341" mass="38496">MVAEGEIVCVTGASGFVGSWLVMRLLEHGYVVRATVRDPTNMKKVKHLLDLPKSKTNLSLWKADLSEEGSFDEAIQGCAGVFHVATPMDFESKDPENEVIKPTINGMLDIMKACLKANVRKLVFTSSAGTVNVEEKQKPVYDETCWSDVDFCRRVKMTGWMYFVSKTLAEQAAWKFAEEDNMDFISIIPTLVVGPFIMPSFPPSLITALSPITRTEGHYTIIKQCQYVHLDDLCMSHIYLYEKAGSKGRYVCSSDNATIYDLGKMLRNKYPEYNVPTKFRDFDENMEAVSFSSKKLADEGFEFKYSLEDMFVGAVETCREKGLLPKTFEEIEKNHVNGNGH</sequence>
<dbReference type="EMBL" id="LC216398">
    <property type="protein sequence ID" value="BBC48377.1"/>
    <property type="molecule type" value="mRNA"/>
</dbReference>
<comment type="similarity">
    <text evidence="4">Belongs to the NAD(P)-dependent epimerase/dehydratase family. Dihydroflavonol-4-reductase subfamily.</text>
</comment>
<dbReference type="EC" id="1.1.1.219" evidence="6"/>
<feature type="domain" description="NAD-dependent epimerase/dehydratase" evidence="10">
    <location>
        <begin position="8"/>
        <end position="249"/>
    </location>
</feature>
<dbReference type="Gene3D" id="3.40.50.720">
    <property type="entry name" value="NAD(P)-binding Rossmann-like Domain"/>
    <property type="match status" value="1"/>
</dbReference>
<comment type="catalytic activity">
    <reaction evidence="8">
        <text>(2S)-flavan-4-ol + NADP(+) = (2S)-flavanone + NADPH + H(+)</text>
        <dbReference type="Rhea" id="RHEA:11228"/>
        <dbReference type="ChEBI" id="CHEBI:15378"/>
        <dbReference type="ChEBI" id="CHEBI:15605"/>
        <dbReference type="ChEBI" id="CHEBI:15606"/>
        <dbReference type="ChEBI" id="CHEBI:57783"/>
        <dbReference type="ChEBI" id="CHEBI:58349"/>
        <dbReference type="EC" id="1.1.1.234"/>
    </reaction>
</comment>
<dbReference type="InterPro" id="IPR050425">
    <property type="entry name" value="NAD(P)_dehydrat-like"/>
</dbReference>
<dbReference type="CDD" id="cd08958">
    <property type="entry name" value="FR_SDR_e"/>
    <property type="match status" value="1"/>
</dbReference>
<dbReference type="PANTHER" id="PTHR10366">
    <property type="entry name" value="NAD DEPENDENT EPIMERASE/DEHYDRATASE"/>
    <property type="match status" value="1"/>
</dbReference>
<keyword evidence="2" id="KW-0560">Oxidoreductase</keyword>
<dbReference type="AlphaFoldDB" id="A0A2Z5XER5"/>
<dbReference type="PANTHER" id="PTHR10366:SF564">
    <property type="entry name" value="STEROL-4-ALPHA-CARBOXYLATE 3-DEHYDROGENASE, DECARBOXYLATING"/>
    <property type="match status" value="1"/>
</dbReference>
<dbReference type="GO" id="GO:0045552">
    <property type="term" value="F:dihydroflavanol 4-reductase activity"/>
    <property type="evidence" value="ECO:0007669"/>
    <property type="project" value="UniProtKB-EC"/>
</dbReference>
<dbReference type="GO" id="GO:0009718">
    <property type="term" value="P:anthocyanin-containing compound biosynthetic process"/>
    <property type="evidence" value="ECO:0007669"/>
    <property type="project" value="TreeGrafter"/>
</dbReference>
<dbReference type="SUPFAM" id="SSF51735">
    <property type="entry name" value="NAD(P)-binding Rossmann-fold domains"/>
    <property type="match status" value="1"/>
</dbReference>
<comment type="catalytic activity">
    <reaction evidence="9">
        <text>a (2R,3S,4S)-leucoanthocyanidin + NADP(+) = a (2R,3R)-dihydroflavonol + NADPH + H(+)</text>
        <dbReference type="Rhea" id="RHEA:54444"/>
        <dbReference type="ChEBI" id="CHEBI:15378"/>
        <dbReference type="ChEBI" id="CHEBI:57783"/>
        <dbReference type="ChEBI" id="CHEBI:58349"/>
        <dbReference type="ChEBI" id="CHEBI:138176"/>
        <dbReference type="ChEBI" id="CHEBI:138188"/>
        <dbReference type="EC" id="1.1.1.219"/>
    </reaction>
</comment>
<dbReference type="BRENDA" id="1.1.1.219">
    <property type="organism ID" value="17747"/>
</dbReference>
<protein>
    <recommendedName>
        <fullName evidence="7">Flavanone 4-reductase</fullName>
        <ecNumber evidence="6">1.1.1.219</ecNumber>
        <ecNumber evidence="5">1.1.1.234</ecNumber>
    </recommendedName>
</protein>
<evidence type="ECO:0000256" key="1">
    <source>
        <dbReference type="ARBA" id="ARBA00022857"/>
    </source>
</evidence>
<evidence type="ECO:0000256" key="4">
    <source>
        <dbReference type="ARBA" id="ARBA00023445"/>
    </source>
</evidence>
<proteinExistence type="evidence at transcript level"/>
<evidence type="ECO:0000256" key="9">
    <source>
        <dbReference type="ARBA" id="ARBA00049132"/>
    </source>
</evidence>
<keyword evidence="1" id="KW-0521">NADP</keyword>
<evidence type="ECO:0000256" key="6">
    <source>
        <dbReference type="ARBA" id="ARBA00039057"/>
    </source>
</evidence>
<evidence type="ECO:0000256" key="7">
    <source>
        <dbReference type="ARBA" id="ARBA00042087"/>
    </source>
</evidence>
<evidence type="ECO:0000256" key="2">
    <source>
        <dbReference type="ARBA" id="ARBA00023002"/>
    </source>
</evidence>
<dbReference type="EC" id="1.1.1.234" evidence="5"/>
<dbReference type="GO" id="GO:0047890">
    <property type="term" value="F:flavanone 4-reductase activity"/>
    <property type="evidence" value="ECO:0007669"/>
    <property type="project" value="UniProtKB-EC"/>
</dbReference>
<evidence type="ECO:0000256" key="5">
    <source>
        <dbReference type="ARBA" id="ARBA00039055"/>
    </source>
</evidence>